<keyword evidence="1" id="KW-0732">Signal</keyword>
<dbReference type="CDD" id="cd00920">
    <property type="entry name" value="Cupredoxin"/>
    <property type="match status" value="1"/>
</dbReference>
<organism evidence="3 4">
    <name type="scientific">Sphingomonas ginkgonis</name>
    <dbReference type="NCBI Taxonomy" id="2315330"/>
    <lineage>
        <taxon>Bacteria</taxon>
        <taxon>Pseudomonadati</taxon>
        <taxon>Pseudomonadota</taxon>
        <taxon>Alphaproteobacteria</taxon>
        <taxon>Sphingomonadales</taxon>
        <taxon>Sphingomonadaceae</taxon>
        <taxon>Sphingomonas</taxon>
    </lineage>
</organism>
<evidence type="ECO:0000313" key="3">
    <source>
        <dbReference type="EMBL" id="RST30901.1"/>
    </source>
</evidence>
<dbReference type="EMBL" id="RWJF01000001">
    <property type="protein sequence ID" value="RST30901.1"/>
    <property type="molecule type" value="Genomic_DNA"/>
</dbReference>
<accession>A0A3R9WQE8</accession>
<evidence type="ECO:0000256" key="1">
    <source>
        <dbReference type="SAM" id="SignalP"/>
    </source>
</evidence>
<evidence type="ECO:0000313" key="4">
    <source>
        <dbReference type="Proteomes" id="UP000274661"/>
    </source>
</evidence>
<dbReference type="RefSeq" id="WP_126718734.1">
    <property type="nucleotide sequence ID" value="NZ_RWJF01000001.1"/>
</dbReference>
<evidence type="ECO:0000259" key="2">
    <source>
        <dbReference type="Pfam" id="PF13473"/>
    </source>
</evidence>
<keyword evidence="4" id="KW-1185">Reference proteome</keyword>
<dbReference type="SUPFAM" id="SSF49503">
    <property type="entry name" value="Cupredoxins"/>
    <property type="match status" value="1"/>
</dbReference>
<feature type="signal peptide" evidence="1">
    <location>
        <begin position="1"/>
        <end position="24"/>
    </location>
</feature>
<dbReference type="Pfam" id="PF13473">
    <property type="entry name" value="Cupredoxin_1"/>
    <property type="match status" value="1"/>
</dbReference>
<protein>
    <submittedName>
        <fullName evidence="3">Copper-binding protein</fullName>
    </submittedName>
</protein>
<dbReference type="OrthoDB" id="7408985at2"/>
<dbReference type="Proteomes" id="UP000274661">
    <property type="component" value="Unassembled WGS sequence"/>
</dbReference>
<sequence>MRHPLLVAAAAVSTLSIAAVPATAAIQAVTVTLSSYKYQPNPIQLVGGARTELIFVNASGKSHNFVARTFFANAQIVDGSAPGGAIELKAGERKTVTLIPRPGTYKVHCSHFGHDALGMKAGIVVE</sequence>
<dbReference type="InterPro" id="IPR008972">
    <property type="entry name" value="Cupredoxin"/>
</dbReference>
<comment type="caution">
    <text evidence="3">The sequence shown here is derived from an EMBL/GenBank/DDBJ whole genome shotgun (WGS) entry which is preliminary data.</text>
</comment>
<name>A0A3R9WQE8_9SPHN</name>
<proteinExistence type="predicted"/>
<gene>
    <name evidence="3" type="ORF">HMF7854_08645</name>
</gene>
<dbReference type="AlphaFoldDB" id="A0A3R9WQE8"/>
<feature type="chain" id="PRO_5018591220" evidence="1">
    <location>
        <begin position="25"/>
        <end position="126"/>
    </location>
</feature>
<dbReference type="InterPro" id="IPR028096">
    <property type="entry name" value="EfeO_Cupredoxin"/>
</dbReference>
<reference evidence="3 4" key="1">
    <citation type="submission" date="2018-12" db="EMBL/GenBank/DDBJ databases">
        <title>Sphingomonas sp. HMF7854 Genome sequencing and assembly.</title>
        <authorList>
            <person name="Cha I."/>
            <person name="Kang H."/>
            <person name="Kim H."/>
            <person name="Kang J."/>
            <person name="Joh K."/>
        </authorList>
    </citation>
    <scope>NUCLEOTIDE SEQUENCE [LARGE SCALE GENOMIC DNA]</scope>
    <source>
        <strain evidence="3 4">HMF7854</strain>
    </source>
</reference>
<dbReference type="Gene3D" id="2.60.40.420">
    <property type="entry name" value="Cupredoxins - blue copper proteins"/>
    <property type="match status" value="1"/>
</dbReference>
<feature type="domain" description="EfeO-type cupredoxin-like" evidence="2">
    <location>
        <begin position="9"/>
        <end position="112"/>
    </location>
</feature>